<name>T5KPS0_MICMQ</name>
<evidence type="ECO:0000256" key="1">
    <source>
        <dbReference type="ARBA" id="ARBA00009924"/>
    </source>
</evidence>
<proteinExistence type="inferred from homology"/>
<feature type="compositionally biased region" description="Polar residues" evidence="5">
    <location>
        <begin position="1"/>
        <end position="14"/>
    </location>
</feature>
<dbReference type="AlphaFoldDB" id="T5KPS0"/>
<dbReference type="InterPro" id="IPR022488">
    <property type="entry name" value="PPK2-related"/>
</dbReference>
<accession>T5KPS0</accession>
<evidence type="ECO:0000256" key="3">
    <source>
        <dbReference type="ARBA" id="ARBA00022777"/>
    </source>
</evidence>
<reference evidence="7 8" key="1">
    <citation type="journal article" date="2013" name="Genome Announc.">
        <title>Whole-genome sequences of five oyster-associated bacteria show potential for crude oil hydrocarbon degradation.</title>
        <authorList>
            <person name="Chauhan A."/>
            <person name="Green S."/>
            <person name="Pathak A."/>
            <person name="Thomas J."/>
            <person name="Venkatramanan R."/>
        </authorList>
    </citation>
    <scope>NUCLEOTIDE SEQUENCE [LARGE SCALE GENOMIC DNA]</scope>
    <source>
        <strain evidence="7 8">MF109</strain>
    </source>
</reference>
<dbReference type="InterPro" id="IPR022486">
    <property type="entry name" value="PPK2_PA0141"/>
</dbReference>
<dbReference type="Gene3D" id="3.40.50.300">
    <property type="entry name" value="P-loop containing nucleotide triphosphate hydrolases"/>
    <property type="match status" value="1"/>
</dbReference>
<evidence type="ECO:0000256" key="2">
    <source>
        <dbReference type="ARBA" id="ARBA00022679"/>
    </source>
</evidence>
<feature type="region of interest" description="Disordered" evidence="5">
    <location>
        <begin position="286"/>
        <end position="306"/>
    </location>
</feature>
<evidence type="ECO:0000313" key="7">
    <source>
        <dbReference type="EMBL" id="EQM81787.1"/>
    </source>
</evidence>
<protein>
    <recommendedName>
        <fullName evidence="4">ADP/GDP-polyphosphate phosphotransferase</fullName>
        <ecNumber evidence="4">2.7.4.-</ecNumber>
    </recommendedName>
    <alternativeName>
        <fullName evidence="4">Polyphosphate kinase PPK2</fullName>
    </alternativeName>
</protein>
<gene>
    <name evidence="7" type="ORF">L687_13945</name>
</gene>
<organism evidence="7 8">
    <name type="scientific">Microbacterium maritypicum MF109</name>
    <dbReference type="NCBI Taxonomy" id="1333857"/>
    <lineage>
        <taxon>Bacteria</taxon>
        <taxon>Bacillati</taxon>
        <taxon>Actinomycetota</taxon>
        <taxon>Actinomycetes</taxon>
        <taxon>Micrococcales</taxon>
        <taxon>Microbacteriaceae</taxon>
        <taxon>Microbacterium</taxon>
    </lineage>
</organism>
<dbReference type="RefSeq" id="WP_021199066.1">
    <property type="nucleotide sequence ID" value="NZ_ATAO01000113.1"/>
</dbReference>
<dbReference type="Pfam" id="PF03976">
    <property type="entry name" value="PPK2"/>
    <property type="match status" value="1"/>
</dbReference>
<evidence type="ECO:0000256" key="5">
    <source>
        <dbReference type="SAM" id="MobiDB-lite"/>
    </source>
</evidence>
<dbReference type="Proteomes" id="UP000016033">
    <property type="component" value="Unassembled WGS sequence"/>
</dbReference>
<dbReference type="SUPFAM" id="SSF52540">
    <property type="entry name" value="P-loop containing nucleoside triphosphate hydrolases"/>
    <property type="match status" value="1"/>
</dbReference>
<dbReference type="GO" id="GO:0008976">
    <property type="term" value="F:polyphosphate kinase activity"/>
    <property type="evidence" value="ECO:0007669"/>
    <property type="project" value="UniProtKB-UniRule"/>
</dbReference>
<keyword evidence="3 4" id="KW-0418">Kinase</keyword>
<dbReference type="PANTHER" id="PTHR34383">
    <property type="entry name" value="POLYPHOSPHATE:AMP PHOSPHOTRANSFERASE-RELATED"/>
    <property type="match status" value="1"/>
</dbReference>
<dbReference type="GO" id="GO:0006793">
    <property type="term" value="P:phosphorus metabolic process"/>
    <property type="evidence" value="ECO:0007669"/>
    <property type="project" value="InterPro"/>
</dbReference>
<comment type="caution">
    <text evidence="7">The sequence shown here is derived from an EMBL/GenBank/DDBJ whole genome shotgun (WGS) entry which is preliminary data.</text>
</comment>
<keyword evidence="2 4" id="KW-0808">Transferase</keyword>
<dbReference type="PATRIC" id="fig|1333857.3.peg.1095"/>
<dbReference type="PANTHER" id="PTHR34383:SF1">
    <property type="entry name" value="ADP-POLYPHOSPHATE PHOSPHOTRANSFERASE"/>
    <property type="match status" value="1"/>
</dbReference>
<dbReference type="NCBIfam" id="TIGR03707">
    <property type="entry name" value="PPK2_P_aer"/>
    <property type="match status" value="1"/>
</dbReference>
<dbReference type="EC" id="2.7.4.-" evidence="4"/>
<feature type="domain" description="Polyphosphate kinase-2-related" evidence="6">
    <location>
        <begin position="25"/>
        <end position="246"/>
    </location>
</feature>
<evidence type="ECO:0000313" key="8">
    <source>
        <dbReference type="Proteomes" id="UP000016033"/>
    </source>
</evidence>
<sequence length="306" mass="34243">MGSSSELPTVTSERQPGCPHAQALTRAAYAREKRLLQIELLKLQAHITRSSGRVLILFEGRDAAGAGGAIARFMEHLNPRGARVVALDKPSDVERTQWYFQRYVAHLPSGGEIVLMDRSWYNRAGVERVMGYCSSAEYEEFIQTAPEFERMLVGSGIRLIKLWFSIGEAEQRRRFTRRGEDPLKQWKLSPTDLTSVDRWEDYTEAAAAMFFHTDTPALPWVVISSNDKRRARLEAMRCVLARFDYPGKDPMVAHAPDPRIVGRPSQIHDAGGGIATVTFMERNTASSGNAGGGITGCSHHDPHRYQ</sequence>
<comment type="function">
    <text evidence="4">Uses inorganic polyphosphate (polyP) as a donor to convert GDP to GTP or ADP to ATP.</text>
</comment>
<comment type="similarity">
    <text evidence="1 4">Belongs to the polyphosphate kinase 2 (PPK2) family. Class I subfamily.</text>
</comment>
<dbReference type="InterPro" id="IPR027417">
    <property type="entry name" value="P-loop_NTPase"/>
</dbReference>
<dbReference type="EMBL" id="ATAO01000113">
    <property type="protein sequence ID" value="EQM81787.1"/>
    <property type="molecule type" value="Genomic_DNA"/>
</dbReference>
<feature type="region of interest" description="Disordered" evidence="5">
    <location>
        <begin position="1"/>
        <end position="21"/>
    </location>
</feature>
<evidence type="ECO:0000259" key="6">
    <source>
        <dbReference type="Pfam" id="PF03976"/>
    </source>
</evidence>
<comment type="subunit">
    <text evidence="4">Homotetramer.</text>
</comment>
<evidence type="ECO:0000256" key="4">
    <source>
        <dbReference type="RuleBase" id="RU369062"/>
    </source>
</evidence>